<protein>
    <submittedName>
        <fullName evidence="5">Glycoside hydrolase family 1</fullName>
    </submittedName>
</protein>
<gene>
    <name evidence="5" type="ORF">UW92_C0038G0013</name>
</gene>
<name>A0A0G1L3W6_9BACT</name>
<dbReference type="GO" id="GO:0008422">
    <property type="term" value="F:beta-glucosidase activity"/>
    <property type="evidence" value="ECO:0007669"/>
    <property type="project" value="TreeGrafter"/>
</dbReference>
<evidence type="ECO:0000256" key="2">
    <source>
        <dbReference type="ARBA" id="ARBA00022801"/>
    </source>
</evidence>
<evidence type="ECO:0000313" key="5">
    <source>
        <dbReference type="EMBL" id="KKT90508.1"/>
    </source>
</evidence>
<evidence type="ECO:0000313" key="6">
    <source>
        <dbReference type="Proteomes" id="UP000033966"/>
    </source>
</evidence>
<dbReference type="PRINTS" id="PR00131">
    <property type="entry name" value="GLHYDRLASE1"/>
</dbReference>
<keyword evidence="2 5" id="KW-0378">Hydrolase</keyword>
<organism evidence="5 6">
    <name type="scientific">Candidatus Jorgensenbacteria bacterium GW2011_GWA2_45_13</name>
    <dbReference type="NCBI Taxonomy" id="1618662"/>
    <lineage>
        <taxon>Bacteria</taxon>
        <taxon>Candidatus Joergenseniibacteriota</taxon>
    </lineage>
</organism>
<dbReference type="InterPro" id="IPR001360">
    <property type="entry name" value="Glyco_hydro_1"/>
</dbReference>
<dbReference type="EMBL" id="LCKF01000038">
    <property type="protein sequence ID" value="KKT90508.1"/>
    <property type="molecule type" value="Genomic_DNA"/>
</dbReference>
<accession>A0A0G1L3W6</accession>
<dbReference type="Pfam" id="PF00232">
    <property type="entry name" value="Glyco_hydro_1"/>
    <property type="match status" value="1"/>
</dbReference>
<proteinExistence type="inferred from homology"/>
<evidence type="ECO:0000256" key="3">
    <source>
        <dbReference type="ARBA" id="ARBA00023295"/>
    </source>
</evidence>
<dbReference type="GO" id="GO:0005975">
    <property type="term" value="P:carbohydrate metabolic process"/>
    <property type="evidence" value="ECO:0007669"/>
    <property type="project" value="InterPro"/>
</dbReference>
<feature type="non-terminal residue" evidence="5">
    <location>
        <position position="1"/>
    </location>
</feature>
<dbReference type="Proteomes" id="UP000033966">
    <property type="component" value="Unassembled WGS sequence"/>
</dbReference>
<comment type="similarity">
    <text evidence="1 4">Belongs to the glycosyl hydrolase 1 family.</text>
</comment>
<reference evidence="5 6" key="1">
    <citation type="journal article" date="2015" name="Nature">
        <title>rRNA introns, odd ribosomes, and small enigmatic genomes across a large radiation of phyla.</title>
        <authorList>
            <person name="Brown C.T."/>
            <person name="Hug L.A."/>
            <person name="Thomas B.C."/>
            <person name="Sharon I."/>
            <person name="Castelle C.J."/>
            <person name="Singh A."/>
            <person name="Wilkins M.J."/>
            <person name="Williams K.H."/>
            <person name="Banfield J.F."/>
        </authorList>
    </citation>
    <scope>NUCLEOTIDE SEQUENCE [LARGE SCALE GENOMIC DNA]</scope>
</reference>
<evidence type="ECO:0000256" key="4">
    <source>
        <dbReference type="RuleBase" id="RU003690"/>
    </source>
</evidence>
<keyword evidence="3" id="KW-0326">Glycosidase</keyword>
<dbReference type="Gene3D" id="3.20.20.80">
    <property type="entry name" value="Glycosidases"/>
    <property type="match status" value="1"/>
</dbReference>
<dbReference type="SUPFAM" id="SSF51445">
    <property type="entry name" value="(Trans)glycosidases"/>
    <property type="match status" value="1"/>
</dbReference>
<dbReference type="InterPro" id="IPR017853">
    <property type="entry name" value="GH"/>
</dbReference>
<comment type="caution">
    <text evidence="5">The sequence shown here is derived from an EMBL/GenBank/DDBJ whole genome shotgun (WGS) entry which is preliminary data.</text>
</comment>
<sequence length="266" mass="30737">IVIDGYVAGVFPPFKRGKFSLMWKAVEKLVEAHDVAYDALKGGIILPTGDVQVGVAHNWTYFNGMLGDVIQSSINEKITDAFERDGNRTDFVGFQYYCRVTVPSLYQPFGKFRPKGCYYGSHPGHGDVYPEGLYKSLKRLHKMYPRKDIFITEFGFPEGTDKKRPYWILETFRYVLQAKKEDVPIKGMLLWSLVDNFEWERGMEQKFGLFSEEELIRSLTPSIEGEIRSFEVWPVITKVITDPSPQSLNELQLCYRKAQMQFEVNI</sequence>
<dbReference type="PANTHER" id="PTHR10353">
    <property type="entry name" value="GLYCOSYL HYDROLASE"/>
    <property type="match status" value="1"/>
</dbReference>
<dbReference type="PANTHER" id="PTHR10353:SF209">
    <property type="entry name" value="GALACTOLIPID GALACTOSYLTRANSFERASE SFR2, CHLOROPLASTIC"/>
    <property type="match status" value="1"/>
</dbReference>
<dbReference type="AlphaFoldDB" id="A0A0G1L3W6"/>
<evidence type="ECO:0000256" key="1">
    <source>
        <dbReference type="ARBA" id="ARBA00010838"/>
    </source>
</evidence>